<organism evidence="1">
    <name type="scientific">uncultured marine phage</name>
    <dbReference type="NCBI Taxonomy" id="707152"/>
    <lineage>
        <taxon>Viruses</taxon>
        <taxon>environmental samples</taxon>
    </lineage>
</organism>
<gene>
    <name evidence="1" type="ORF">SLAVMIC_00418</name>
</gene>
<reference evidence="1" key="1">
    <citation type="submission" date="2021-06" db="EMBL/GenBank/DDBJ databases">
        <authorList>
            <person name="Gannon L."/>
            <person name="Redgwell R T."/>
            <person name="Michniewski S."/>
            <person name="Harrison D C."/>
            <person name="Millard A."/>
        </authorList>
    </citation>
    <scope>NUCLEOTIDE SEQUENCE</scope>
</reference>
<name>A0A8D9FR20_9VIRU</name>
<dbReference type="EMBL" id="OU342829">
    <property type="protein sequence ID" value="CAG7580444.1"/>
    <property type="molecule type" value="Genomic_DNA"/>
</dbReference>
<sequence>MKQSLIDQIKKIVDEKKDRLGVTTLHFEEEDISHLDGTLRIGYYIQSKKDSGISNFTFWDEIPAMTLVKIKDKLIKNRFYAEKRLQGASVKVRLKPDK</sequence>
<proteinExistence type="predicted"/>
<accession>A0A8D9FR20</accession>
<evidence type="ECO:0000313" key="1">
    <source>
        <dbReference type="EMBL" id="CAG7580444.1"/>
    </source>
</evidence>
<protein>
    <submittedName>
        <fullName evidence="1">Uncharacterized protein</fullName>
    </submittedName>
</protein>